<proteinExistence type="predicted"/>
<keyword evidence="2" id="KW-1185">Reference proteome</keyword>
<sequence length="61" mass="6948">MNKDSEFIDALGGVSKVAKICGITKGAVSQWRKKGIPKAQLNYLKILHIKTYMNIFHMRKQ</sequence>
<evidence type="ECO:0008006" key="3">
    <source>
        <dbReference type="Google" id="ProtNLM"/>
    </source>
</evidence>
<dbReference type="InterPro" id="IPR010982">
    <property type="entry name" value="Lambda_DNA-bd_dom_sf"/>
</dbReference>
<name>A0A2N9X6U8_9NEIS</name>
<dbReference type="SUPFAM" id="SSF47413">
    <property type="entry name" value="lambda repressor-like DNA-binding domains"/>
    <property type="match status" value="1"/>
</dbReference>
<evidence type="ECO:0000313" key="1">
    <source>
        <dbReference type="EMBL" id="PIT38901.1"/>
    </source>
</evidence>
<dbReference type="AlphaFoldDB" id="A0A2N9X6U8"/>
<dbReference type="Gene3D" id="1.10.260.40">
    <property type="entry name" value="lambda repressor-like DNA-binding domains"/>
    <property type="match status" value="1"/>
</dbReference>
<organism evidence="1 2">
    <name type="scientific">Snodgrassella alvi</name>
    <dbReference type="NCBI Taxonomy" id="1196083"/>
    <lineage>
        <taxon>Bacteria</taxon>
        <taxon>Pseudomonadati</taxon>
        <taxon>Pseudomonadota</taxon>
        <taxon>Betaproteobacteria</taxon>
        <taxon>Neisseriales</taxon>
        <taxon>Neisseriaceae</taxon>
        <taxon>Snodgrassella</taxon>
    </lineage>
</organism>
<accession>A0A2N9X6U8</accession>
<comment type="caution">
    <text evidence="1">The sequence shown here is derived from an EMBL/GenBank/DDBJ whole genome shotgun (WGS) entry which is preliminary data.</text>
</comment>
<protein>
    <recommendedName>
        <fullName evidence="3">HTH cro/C1-type domain-containing protein</fullName>
    </recommendedName>
</protein>
<dbReference type="Pfam" id="PF14549">
    <property type="entry name" value="P22_Cro"/>
    <property type="match status" value="1"/>
</dbReference>
<evidence type="ECO:0000313" key="2">
    <source>
        <dbReference type="Proteomes" id="UP000230202"/>
    </source>
</evidence>
<dbReference type="EMBL" id="MEIL01000029">
    <property type="protein sequence ID" value="PIT38901.1"/>
    <property type="molecule type" value="Genomic_DNA"/>
</dbReference>
<reference evidence="1" key="1">
    <citation type="journal article" date="2017" name="MBio">
        <title>Type VI secretion-mediated competition in the bee gut microbiome.</title>
        <authorList>
            <person name="Steele M.I."/>
            <person name="Kwong W.K."/>
            <person name="Powell J.E."/>
            <person name="Whiteley M."/>
            <person name="Moran N.A."/>
        </authorList>
    </citation>
    <scope>NUCLEOTIDE SEQUENCE [LARGE SCALE GENOMIC DNA]</scope>
    <source>
        <strain evidence="1">WkB273</strain>
    </source>
</reference>
<dbReference type="Proteomes" id="UP000230202">
    <property type="component" value="Unassembled WGS sequence"/>
</dbReference>
<gene>
    <name evidence="1" type="ORF">BHC54_09360</name>
</gene>
<dbReference type="GO" id="GO:0003677">
    <property type="term" value="F:DNA binding"/>
    <property type="evidence" value="ECO:0007669"/>
    <property type="project" value="InterPro"/>
</dbReference>